<evidence type="ECO:0000256" key="4">
    <source>
        <dbReference type="SAM" id="Coils"/>
    </source>
</evidence>
<evidence type="ECO:0000256" key="5">
    <source>
        <dbReference type="SAM" id="MobiDB-lite"/>
    </source>
</evidence>
<feature type="domain" description="BTB" evidence="6">
    <location>
        <begin position="34"/>
        <end position="100"/>
    </location>
</feature>
<sequence>MSAPKSSVFTYESKVHSCHVLQRLDEQRLRDALCDVTVLVEGQSFRAHRSVLAACSEYFAHRITSLTQQGARSTLPSEVTAAGFEPLLTFAYTSKLLFSGDNVADIRNSANALGFRDLEEACFDFLIPKFSGCNGPSPFLRKPCCKKKCKRQLSMEEPRTGSSPMVTEKSNQLLTHQLSRKRLGAARSLQTLKGKVGMAQINISSSAQSTDGSWLVKPDLLNKEEDDNQGEFTSNASTSKGNHCATGGRDIDEIKQETNETEEKSSEMSRDLHVVNKCTATSAFPGSSLMLGEGSSRSILNCCPLKTCGDVHTGSLGEERIAREPQEDKKIRGACEPEPTAVHRKMGEEIGKERQTVGTEGAALSSVERQVAEHLAQRLGSDLCSSQLSSPNPLARNLSNTGSTNTGPEWMDLRLTPKPARCSFFVDSDQNKCSWRGAELSECEGASHSGVSSFNSGEDGDSGTETEGDSESYTRERAKEVQLPFPVHWVVDLSRNEFQQLLKQQVFTREQLEFVHDVRRRSKNRLAARCRKRKLDCIYNLQCEINKLKAEKEKLIAEKSQLGQLKMKTCDSVSALCQKVCEEASLQPQQLQVLAKYTSPECPLSSIF</sequence>
<reference evidence="8" key="1">
    <citation type="journal article" date="2004" name="Nature">
        <title>Genome duplication in the teleost fish Tetraodon nigroviridis reveals the early vertebrate proto-karyotype.</title>
        <authorList>
            <person name="Jaillon O."/>
            <person name="Aury J.-M."/>
            <person name="Brunet F."/>
            <person name="Petit J.-L."/>
            <person name="Stange-Thomann N."/>
            <person name="Mauceli E."/>
            <person name="Bouneau L."/>
            <person name="Fischer C."/>
            <person name="Ozouf-Costaz C."/>
            <person name="Bernot A."/>
            <person name="Nicaud S."/>
            <person name="Jaffe D."/>
            <person name="Fisher S."/>
            <person name="Lutfalla G."/>
            <person name="Dossat C."/>
            <person name="Segurens B."/>
            <person name="Dasilva C."/>
            <person name="Salanoubat M."/>
            <person name="Levy M."/>
            <person name="Boudet N."/>
            <person name="Castellano S."/>
            <person name="Anthouard V."/>
            <person name="Jubin C."/>
            <person name="Castelli V."/>
            <person name="Katinka M."/>
            <person name="Vacherie B."/>
            <person name="Biemont C."/>
            <person name="Skalli Z."/>
            <person name="Cattolico L."/>
            <person name="Poulain J."/>
            <person name="De Berardinis V."/>
            <person name="Cruaud C."/>
            <person name="Duprat S."/>
            <person name="Brottier P."/>
            <person name="Coutanceau J.-P."/>
            <person name="Gouzy J."/>
            <person name="Parra G."/>
            <person name="Lardier G."/>
            <person name="Chapple C."/>
            <person name="McKernan K.J."/>
            <person name="McEwan P."/>
            <person name="Bosak S."/>
            <person name="Kellis M."/>
            <person name="Volff J.-N."/>
            <person name="Guigo R."/>
            <person name="Zody M.C."/>
            <person name="Mesirov J."/>
            <person name="Lindblad-Toh K."/>
            <person name="Birren B."/>
            <person name="Nusbaum C."/>
            <person name="Kahn D."/>
            <person name="Robinson-Rechavi M."/>
            <person name="Laudet V."/>
            <person name="Schachter V."/>
            <person name="Quetier F."/>
            <person name="Saurin W."/>
            <person name="Scarpelli C."/>
            <person name="Wincker P."/>
            <person name="Lander E.S."/>
            <person name="Weissenbach J."/>
            <person name="Roest Crollius H."/>
        </authorList>
    </citation>
    <scope>NUCLEOTIDE SEQUENCE [LARGE SCALE GENOMIC DNA]</scope>
</reference>
<dbReference type="InterPro" id="IPR004827">
    <property type="entry name" value="bZIP"/>
</dbReference>
<evidence type="ECO:0000256" key="1">
    <source>
        <dbReference type="ARBA" id="ARBA00023015"/>
    </source>
</evidence>
<dbReference type="InterPro" id="IPR008917">
    <property type="entry name" value="TF_DNA-bd_sf"/>
</dbReference>
<feature type="region of interest" description="Disordered" evidence="5">
    <location>
        <begin position="446"/>
        <end position="476"/>
    </location>
</feature>
<protein>
    <recommendedName>
        <fullName evidence="6">BTB domain-containing protein</fullName>
    </recommendedName>
</protein>
<keyword evidence="1" id="KW-0805">Transcription regulation</keyword>
<feature type="region of interest" description="Disordered" evidence="5">
    <location>
        <begin position="390"/>
        <end position="409"/>
    </location>
</feature>
<dbReference type="PANTHER" id="PTHR46105">
    <property type="entry name" value="AGAP004733-PA"/>
    <property type="match status" value="1"/>
</dbReference>
<evidence type="ECO:0000313" key="7">
    <source>
        <dbReference type="Ensembl" id="ENSTNIP00000003792.1"/>
    </source>
</evidence>
<dbReference type="Ensembl" id="ENSTNIT00000001846.1">
    <property type="protein sequence ID" value="ENSTNIP00000003792.1"/>
    <property type="gene ID" value="ENSTNIG00000001421.1"/>
</dbReference>
<feature type="coiled-coil region" evidence="4">
    <location>
        <begin position="538"/>
        <end position="565"/>
    </location>
</feature>
<feature type="compositionally biased region" description="Polar residues" evidence="5">
    <location>
        <begin position="390"/>
        <end position="407"/>
    </location>
</feature>
<dbReference type="Gene3D" id="1.10.880.10">
    <property type="entry name" value="Transcription factor, Skn-1-like, DNA-binding domain"/>
    <property type="match status" value="1"/>
</dbReference>
<dbReference type="SMART" id="SM00338">
    <property type="entry name" value="BRLZ"/>
    <property type="match status" value="1"/>
</dbReference>
<accession>H3C6C2</accession>
<dbReference type="Proteomes" id="UP000007303">
    <property type="component" value="Unassembled WGS sequence"/>
</dbReference>
<proteinExistence type="predicted"/>
<feature type="compositionally biased region" description="Acidic residues" evidence="5">
    <location>
        <begin position="458"/>
        <end position="470"/>
    </location>
</feature>
<evidence type="ECO:0000259" key="6">
    <source>
        <dbReference type="PROSITE" id="PS50097"/>
    </source>
</evidence>
<dbReference type="SUPFAM" id="SSF54695">
    <property type="entry name" value="POZ domain"/>
    <property type="match status" value="1"/>
</dbReference>
<dbReference type="AlphaFoldDB" id="H3C6C2"/>
<dbReference type="GO" id="GO:0000981">
    <property type="term" value="F:DNA-binding transcription factor activity, RNA polymerase II-specific"/>
    <property type="evidence" value="ECO:0007669"/>
    <property type="project" value="TreeGrafter"/>
</dbReference>
<keyword evidence="3" id="KW-0804">Transcription</keyword>
<dbReference type="InterPro" id="IPR050457">
    <property type="entry name" value="ZnFinger_BTB_dom_contain"/>
</dbReference>
<evidence type="ECO:0000256" key="2">
    <source>
        <dbReference type="ARBA" id="ARBA00023125"/>
    </source>
</evidence>
<reference evidence="7" key="3">
    <citation type="submission" date="2025-09" db="UniProtKB">
        <authorList>
            <consortium name="Ensembl"/>
        </authorList>
    </citation>
    <scope>IDENTIFICATION</scope>
</reference>
<dbReference type="HOGENOM" id="CLU_015243_1_0_1"/>
<dbReference type="Pfam" id="PF00651">
    <property type="entry name" value="BTB"/>
    <property type="match status" value="1"/>
</dbReference>
<reference evidence="7" key="2">
    <citation type="submission" date="2025-08" db="UniProtKB">
        <authorList>
            <consortium name="Ensembl"/>
        </authorList>
    </citation>
    <scope>IDENTIFICATION</scope>
</reference>
<dbReference type="InterPro" id="IPR004826">
    <property type="entry name" value="bZIP_Maf"/>
</dbReference>
<evidence type="ECO:0000256" key="3">
    <source>
        <dbReference type="ARBA" id="ARBA00023163"/>
    </source>
</evidence>
<dbReference type="Gene3D" id="3.30.710.10">
    <property type="entry name" value="Potassium Channel Kv1.1, Chain A"/>
    <property type="match status" value="1"/>
</dbReference>
<keyword evidence="8" id="KW-1185">Reference proteome</keyword>
<dbReference type="SMART" id="SM00225">
    <property type="entry name" value="BTB"/>
    <property type="match status" value="1"/>
</dbReference>
<feature type="region of interest" description="Disordered" evidence="5">
    <location>
        <begin position="225"/>
        <end position="248"/>
    </location>
</feature>
<organism evidence="7 8">
    <name type="scientific">Tetraodon nigroviridis</name>
    <name type="common">Spotted green pufferfish</name>
    <name type="synonym">Chelonodon nigroviridis</name>
    <dbReference type="NCBI Taxonomy" id="99883"/>
    <lineage>
        <taxon>Eukaryota</taxon>
        <taxon>Metazoa</taxon>
        <taxon>Chordata</taxon>
        <taxon>Craniata</taxon>
        <taxon>Vertebrata</taxon>
        <taxon>Euteleostomi</taxon>
        <taxon>Actinopterygii</taxon>
        <taxon>Neopterygii</taxon>
        <taxon>Teleostei</taxon>
        <taxon>Neoteleostei</taxon>
        <taxon>Acanthomorphata</taxon>
        <taxon>Eupercaria</taxon>
        <taxon>Tetraodontiformes</taxon>
        <taxon>Tetradontoidea</taxon>
        <taxon>Tetraodontidae</taxon>
        <taxon>Tetraodon</taxon>
    </lineage>
</organism>
<dbReference type="InParanoid" id="H3C6C2"/>
<dbReference type="STRING" id="99883.ENSTNIP00000003792"/>
<dbReference type="PANTHER" id="PTHR46105:SF23">
    <property type="entry name" value="TRANSCRIPTION REGULATOR PROTEIN BACH1"/>
    <property type="match status" value="1"/>
</dbReference>
<dbReference type="PROSITE" id="PS50097">
    <property type="entry name" value="BTB"/>
    <property type="match status" value="1"/>
</dbReference>
<dbReference type="GO" id="GO:0000978">
    <property type="term" value="F:RNA polymerase II cis-regulatory region sequence-specific DNA binding"/>
    <property type="evidence" value="ECO:0007669"/>
    <property type="project" value="TreeGrafter"/>
</dbReference>
<dbReference type="SUPFAM" id="SSF47454">
    <property type="entry name" value="A DNA-binding domain in eukaryotic transcription factors"/>
    <property type="match status" value="1"/>
</dbReference>
<dbReference type="GeneTree" id="ENSGT00940000158923"/>
<dbReference type="OMA" id="KCLWKGA"/>
<evidence type="ECO:0000313" key="8">
    <source>
        <dbReference type="Proteomes" id="UP000007303"/>
    </source>
</evidence>
<dbReference type="InterPro" id="IPR000210">
    <property type="entry name" value="BTB/POZ_dom"/>
</dbReference>
<dbReference type="Pfam" id="PF03131">
    <property type="entry name" value="bZIP_Maf"/>
    <property type="match status" value="1"/>
</dbReference>
<feature type="compositionally biased region" description="Polar residues" evidence="5">
    <location>
        <begin position="230"/>
        <end position="241"/>
    </location>
</feature>
<dbReference type="InterPro" id="IPR011333">
    <property type="entry name" value="SKP1/BTB/POZ_sf"/>
</dbReference>
<keyword evidence="4" id="KW-0175">Coiled coil</keyword>
<name>H3C6C2_TETNG</name>
<keyword evidence="2" id="KW-0238">DNA-binding</keyword>